<proteinExistence type="predicted"/>
<evidence type="ECO:0000259" key="2">
    <source>
        <dbReference type="Pfam" id="PF13490"/>
    </source>
</evidence>
<name>A0A7V3YGM6_9BACT</name>
<dbReference type="EMBL" id="DTFV01000074">
    <property type="protein sequence ID" value="HGI30715.1"/>
    <property type="molecule type" value="Genomic_DNA"/>
</dbReference>
<protein>
    <recommendedName>
        <fullName evidence="2">Putative zinc-finger domain-containing protein</fullName>
    </recommendedName>
</protein>
<organism evidence="3">
    <name type="scientific">Candidatus Caldatribacterium californiense</name>
    <dbReference type="NCBI Taxonomy" id="1454726"/>
    <lineage>
        <taxon>Bacteria</taxon>
        <taxon>Pseudomonadati</taxon>
        <taxon>Atribacterota</taxon>
        <taxon>Atribacteria</taxon>
        <taxon>Atribacterales</taxon>
        <taxon>Candidatus Caldatribacteriaceae</taxon>
        <taxon>Candidatus Caldatribacterium</taxon>
    </lineage>
</organism>
<dbReference type="Gene3D" id="1.10.10.1320">
    <property type="entry name" value="Anti-sigma factor, zinc-finger domain"/>
    <property type="match status" value="1"/>
</dbReference>
<evidence type="ECO:0000313" key="3">
    <source>
        <dbReference type="EMBL" id="HGI30715.1"/>
    </source>
</evidence>
<accession>A0A7V3YGM6</accession>
<comment type="caution">
    <text evidence="3">The sequence shown here is derived from an EMBL/GenBank/DDBJ whole genome shotgun (WGS) entry which is preliminary data.</text>
</comment>
<dbReference type="Pfam" id="PF13490">
    <property type="entry name" value="zf-HC2"/>
    <property type="match status" value="1"/>
</dbReference>
<sequence>MSKRPSRRRTVTSFLGFGDENMRCREVVRKLSAFLDEELSREEYLKVQRHLEVCVLCRKEYEKFALVRAVARKLGDITPRIVPEEGFSLERALRSMRRGRVLWVLVAVLGLFVAFLVFWGWQRASLDEQILDVEHFAAFSEDVLTRSTVRVETLEFLAGEYR</sequence>
<feature type="domain" description="Putative zinc-finger" evidence="2">
    <location>
        <begin position="24"/>
        <end position="58"/>
    </location>
</feature>
<keyword evidence="1" id="KW-1133">Transmembrane helix</keyword>
<keyword evidence="1" id="KW-0812">Transmembrane</keyword>
<dbReference type="InterPro" id="IPR027383">
    <property type="entry name" value="Znf_put"/>
</dbReference>
<reference evidence="3" key="1">
    <citation type="journal article" date="2020" name="mSystems">
        <title>Genome- and Community-Level Interaction Insights into Carbon Utilization and Element Cycling Functions of Hydrothermarchaeota in Hydrothermal Sediment.</title>
        <authorList>
            <person name="Zhou Z."/>
            <person name="Liu Y."/>
            <person name="Xu W."/>
            <person name="Pan J."/>
            <person name="Luo Z.H."/>
            <person name="Li M."/>
        </authorList>
    </citation>
    <scope>NUCLEOTIDE SEQUENCE [LARGE SCALE GENOMIC DNA]</scope>
    <source>
        <strain evidence="3">SpSt-747</strain>
    </source>
</reference>
<dbReference type="InterPro" id="IPR041916">
    <property type="entry name" value="Anti_sigma_zinc_sf"/>
</dbReference>
<keyword evidence="1" id="KW-0472">Membrane</keyword>
<evidence type="ECO:0000256" key="1">
    <source>
        <dbReference type="SAM" id="Phobius"/>
    </source>
</evidence>
<feature type="transmembrane region" description="Helical" evidence="1">
    <location>
        <begin position="101"/>
        <end position="121"/>
    </location>
</feature>
<dbReference type="AlphaFoldDB" id="A0A7V3YGM6"/>
<gene>
    <name evidence="3" type="ORF">ENV30_05340</name>
</gene>